<evidence type="ECO:0000256" key="1">
    <source>
        <dbReference type="SAM" id="MobiDB-lite"/>
    </source>
</evidence>
<accession>W9RWZ4</accession>
<dbReference type="AlphaFoldDB" id="W9RWZ4"/>
<dbReference type="Proteomes" id="UP000030645">
    <property type="component" value="Unassembled WGS sequence"/>
</dbReference>
<evidence type="ECO:0000313" key="3">
    <source>
        <dbReference type="Proteomes" id="UP000030645"/>
    </source>
</evidence>
<dbReference type="EMBL" id="KE345789">
    <property type="protein sequence ID" value="EXC16195.1"/>
    <property type="molecule type" value="Genomic_DNA"/>
</dbReference>
<sequence length="89" mass="9841">MFSTETERRNPRSVMAGGGGTPNDVEEKALVAGDAEFGVSSGEVKLIASLVKQCLEERVIEQGDFDDKPLVVLAYIDHQVTLWDILWDF</sequence>
<reference evidence="3" key="1">
    <citation type="submission" date="2013-01" db="EMBL/GenBank/DDBJ databases">
        <title>Draft Genome Sequence of a Mulberry Tree, Morus notabilis C.K. Schneid.</title>
        <authorList>
            <person name="He N."/>
            <person name="Zhao S."/>
        </authorList>
    </citation>
    <scope>NUCLEOTIDE SEQUENCE</scope>
</reference>
<feature type="region of interest" description="Disordered" evidence="1">
    <location>
        <begin position="1"/>
        <end position="23"/>
    </location>
</feature>
<feature type="compositionally biased region" description="Basic and acidic residues" evidence="1">
    <location>
        <begin position="1"/>
        <end position="10"/>
    </location>
</feature>
<keyword evidence="3" id="KW-1185">Reference proteome</keyword>
<proteinExistence type="predicted"/>
<evidence type="ECO:0000313" key="2">
    <source>
        <dbReference type="EMBL" id="EXC16195.1"/>
    </source>
</evidence>
<name>W9RWZ4_9ROSA</name>
<protein>
    <submittedName>
        <fullName evidence="2">Uncharacterized protein</fullName>
    </submittedName>
</protein>
<organism evidence="2 3">
    <name type="scientific">Morus notabilis</name>
    <dbReference type="NCBI Taxonomy" id="981085"/>
    <lineage>
        <taxon>Eukaryota</taxon>
        <taxon>Viridiplantae</taxon>
        <taxon>Streptophyta</taxon>
        <taxon>Embryophyta</taxon>
        <taxon>Tracheophyta</taxon>
        <taxon>Spermatophyta</taxon>
        <taxon>Magnoliopsida</taxon>
        <taxon>eudicotyledons</taxon>
        <taxon>Gunneridae</taxon>
        <taxon>Pentapetalae</taxon>
        <taxon>rosids</taxon>
        <taxon>fabids</taxon>
        <taxon>Rosales</taxon>
        <taxon>Moraceae</taxon>
        <taxon>Moreae</taxon>
        <taxon>Morus</taxon>
    </lineage>
</organism>
<gene>
    <name evidence="2" type="ORF">L484_024366</name>
</gene>